<keyword evidence="2" id="KW-0808">Transferase</keyword>
<dbReference type="InterPro" id="IPR013216">
    <property type="entry name" value="Methyltransf_11"/>
</dbReference>
<dbReference type="EMBL" id="JAAHFQ010000091">
    <property type="protein sequence ID" value="NER27325.1"/>
    <property type="molecule type" value="Genomic_DNA"/>
</dbReference>
<dbReference type="Pfam" id="PF08241">
    <property type="entry name" value="Methyltransf_11"/>
    <property type="match status" value="1"/>
</dbReference>
<gene>
    <name evidence="2" type="ORF">F6J89_06725</name>
</gene>
<sequence length="284" mass="32095">MLLNSNISLQAYGDLETPWRFLRNQLVLRCKSKNKQTKVNKKVLATTGFPETADIETSSEDYASRFAGEIGAWFLKVQEEATLKMLAPYPNAKVLDVGGGHGQITGTLIKNGYQVTVVGSDDICKARIKNFIDANLCKFKVGNVLDLPYPKETFDVVISYRFLAHVTQWQSFLTELNRVAKQAVIVDYPTVRSVNAIAPYLFKFKKGLEGNTREFICYKEHELLKFFKSIGLSKAERYPQFFAPMVLHRALKSPGLSSFMENLYQLLGLTYLFGSPVILKLVKN</sequence>
<name>A0A6B3N8X9_9CYAN</name>
<dbReference type="InterPro" id="IPR029063">
    <property type="entry name" value="SAM-dependent_MTases_sf"/>
</dbReference>
<dbReference type="SUPFAM" id="SSF53335">
    <property type="entry name" value="S-adenosyl-L-methionine-dependent methyltransferases"/>
    <property type="match status" value="1"/>
</dbReference>
<comment type="caution">
    <text evidence="2">The sequence shown here is derived from an EMBL/GenBank/DDBJ whole genome shotgun (WGS) entry which is preliminary data.</text>
</comment>
<accession>A0A6B3N8X9</accession>
<feature type="domain" description="Methyltransferase type 11" evidence="1">
    <location>
        <begin position="95"/>
        <end position="182"/>
    </location>
</feature>
<keyword evidence="2" id="KW-0489">Methyltransferase</keyword>
<evidence type="ECO:0000313" key="2">
    <source>
        <dbReference type="EMBL" id="NER27325.1"/>
    </source>
</evidence>
<proteinExistence type="predicted"/>
<reference evidence="2" key="1">
    <citation type="submission" date="2019-11" db="EMBL/GenBank/DDBJ databases">
        <title>Genomic insights into an expanded diversity of filamentous marine cyanobacteria reveals the extraordinary biosynthetic potential of Moorea and Okeania.</title>
        <authorList>
            <person name="Ferreira Leao T."/>
            <person name="Wang M."/>
            <person name="Moss N."/>
            <person name="Da Silva R."/>
            <person name="Sanders J."/>
            <person name="Nurk S."/>
            <person name="Gurevich A."/>
            <person name="Humphrey G."/>
            <person name="Reher R."/>
            <person name="Zhu Q."/>
            <person name="Belda-Ferre P."/>
            <person name="Glukhov E."/>
            <person name="Rex R."/>
            <person name="Dorrestein P.C."/>
            <person name="Knight R."/>
            <person name="Pevzner P."/>
            <person name="Gerwick W.H."/>
            <person name="Gerwick L."/>
        </authorList>
    </citation>
    <scope>NUCLEOTIDE SEQUENCE</scope>
    <source>
        <strain evidence="2">SIO1C4</strain>
    </source>
</reference>
<protein>
    <submittedName>
        <fullName evidence="2">Class I SAM-dependent methyltransferase</fullName>
    </submittedName>
</protein>
<dbReference type="GO" id="GO:0008757">
    <property type="term" value="F:S-adenosylmethionine-dependent methyltransferase activity"/>
    <property type="evidence" value="ECO:0007669"/>
    <property type="project" value="InterPro"/>
</dbReference>
<dbReference type="AlphaFoldDB" id="A0A6B3N8X9"/>
<dbReference type="GO" id="GO:0032259">
    <property type="term" value="P:methylation"/>
    <property type="evidence" value="ECO:0007669"/>
    <property type="project" value="UniProtKB-KW"/>
</dbReference>
<organism evidence="2">
    <name type="scientific">Symploca sp. SIO1C4</name>
    <dbReference type="NCBI Taxonomy" id="2607765"/>
    <lineage>
        <taxon>Bacteria</taxon>
        <taxon>Bacillati</taxon>
        <taxon>Cyanobacteriota</taxon>
        <taxon>Cyanophyceae</taxon>
        <taxon>Coleofasciculales</taxon>
        <taxon>Coleofasciculaceae</taxon>
        <taxon>Symploca</taxon>
    </lineage>
</organism>
<dbReference type="CDD" id="cd02440">
    <property type="entry name" value="AdoMet_MTases"/>
    <property type="match status" value="1"/>
</dbReference>
<evidence type="ECO:0000259" key="1">
    <source>
        <dbReference type="Pfam" id="PF08241"/>
    </source>
</evidence>
<dbReference type="Gene3D" id="3.40.50.150">
    <property type="entry name" value="Vaccinia Virus protein VP39"/>
    <property type="match status" value="1"/>
</dbReference>